<proteinExistence type="predicted"/>
<evidence type="ECO:0000313" key="1">
    <source>
        <dbReference type="EMBL" id="KAK5690081.1"/>
    </source>
</evidence>
<name>A0AAN7ZQF3_9PEZI</name>
<dbReference type="Proteomes" id="UP001310594">
    <property type="component" value="Unassembled WGS sequence"/>
</dbReference>
<comment type="caution">
    <text evidence="1">The sequence shown here is derived from an EMBL/GenBank/DDBJ whole genome shotgun (WGS) entry which is preliminary data.</text>
</comment>
<protein>
    <submittedName>
        <fullName evidence="1">Uncharacterized protein</fullName>
    </submittedName>
</protein>
<evidence type="ECO:0000313" key="2">
    <source>
        <dbReference type="Proteomes" id="UP001310594"/>
    </source>
</evidence>
<accession>A0AAN7ZQF3</accession>
<sequence length="220" mass="24773">MSPALLGLPAELRNFIFELAIISPHPLRAGLSVRWESELAVSQTKVSPGQPALARVNRQLRDESLAIFYGQNAFLIDRGILNGHELRKWWRKFANEHAQKHLRHLVYRFASPHTSGRQPEEQEIHLELDGPNSLQLKIEGEIASACLCKPIADLQAADNATDGRAVMEGLLFALENEIVADMLEVLAQMYYAQVFSHYLDLHPEIVCTGCGKTRWARVLE</sequence>
<dbReference type="PANTHER" id="PTHR42085:SF2">
    <property type="entry name" value="F-BOX DOMAIN-CONTAINING PROTEIN"/>
    <property type="match status" value="1"/>
</dbReference>
<dbReference type="AlphaFoldDB" id="A0AAN7ZQF3"/>
<dbReference type="PANTHER" id="PTHR42085">
    <property type="entry name" value="F-BOX DOMAIN-CONTAINING PROTEIN"/>
    <property type="match status" value="1"/>
</dbReference>
<reference evidence="1" key="1">
    <citation type="submission" date="2023-08" db="EMBL/GenBank/DDBJ databases">
        <title>Black Yeasts Isolated from many extreme environments.</title>
        <authorList>
            <person name="Coleine C."/>
            <person name="Stajich J.E."/>
            <person name="Selbmann L."/>
        </authorList>
    </citation>
    <scope>NUCLEOTIDE SEQUENCE</scope>
    <source>
        <strain evidence="1">CCFEE 5810</strain>
    </source>
</reference>
<dbReference type="EMBL" id="JAVRQU010000027">
    <property type="protein sequence ID" value="KAK5690081.1"/>
    <property type="molecule type" value="Genomic_DNA"/>
</dbReference>
<organism evidence="1 2">
    <name type="scientific">Elasticomyces elasticus</name>
    <dbReference type="NCBI Taxonomy" id="574655"/>
    <lineage>
        <taxon>Eukaryota</taxon>
        <taxon>Fungi</taxon>
        <taxon>Dikarya</taxon>
        <taxon>Ascomycota</taxon>
        <taxon>Pezizomycotina</taxon>
        <taxon>Dothideomycetes</taxon>
        <taxon>Dothideomycetidae</taxon>
        <taxon>Mycosphaerellales</taxon>
        <taxon>Teratosphaeriaceae</taxon>
        <taxon>Elasticomyces</taxon>
    </lineage>
</organism>
<gene>
    <name evidence="1" type="ORF">LTR97_012566</name>
</gene>
<dbReference type="InterPro" id="IPR038883">
    <property type="entry name" value="AN11006-like"/>
</dbReference>